<keyword evidence="3" id="KW-1185">Reference proteome</keyword>
<dbReference type="KEGG" id="ruv:EC9_35180"/>
<feature type="domain" description="Glycosyltransferase subfamily 4-like N-terminal" evidence="1">
    <location>
        <begin position="52"/>
        <end position="209"/>
    </location>
</feature>
<dbReference type="GO" id="GO:0102335">
    <property type="term" value="F:N,N'-diacetylbacillosaminyl-diphospho-undecaprenol alpha-1,3-N-acetylgalactosaminyltransferase activity"/>
    <property type="evidence" value="ECO:0007669"/>
    <property type="project" value="UniProtKB-EC"/>
</dbReference>
<proteinExistence type="predicted"/>
<evidence type="ECO:0000259" key="1">
    <source>
        <dbReference type="Pfam" id="PF13439"/>
    </source>
</evidence>
<dbReference type="EC" id="2.4.1.290" evidence="2"/>
<sequence length="405" mass="44694">MANELLFDEHTPQATIATPHLDLSKQPAHHNPGRRGQRVLRVLHVVNGEHFSGAERVQTHLARCLPEFGVSVDFACLTPDRFPKHFDVETSQLFDMKMRNRWDIAAARRVAKLARDGNYQLLHAHTPRSAMIAAYASRQARRPWVYHVHSPAAADSTRPIQNRINAMTERFCLFSVSHQIAVSNSLREHTIGCGFDAANVSTVHNGVPTIRPPRTEFPQVGGVWTLGIVALHRPRKGLETLLDAQRIVRDAGYDVRLRCVGPFETPAYEASIRSRIDELQLGPDVEFTGFVDDIPAALAQLDAMVLPSLFGEGLPMVVLEAMAAAVPVIATRVEGTPEAIRHDHEGLLAAPNDPADLAAQITRLVSGEVSWHELAESASERHAAEFSDMAMARGVADVYNKVVDR</sequence>
<dbReference type="SUPFAM" id="SSF53756">
    <property type="entry name" value="UDP-Glycosyltransferase/glycogen phosphorylase"/>
    <property type="match status" value="1"/>
</dbReference>
<dbReference type="Proteomes" id="UP000319557">
    <property type="component" value="Chromosome"/>
</dbReference>
<dbReference type="PANTHER" id="PTHR12526:SF636">
    <property type="entry name" value="BLL3647 PROTEIN"/>
    <property type="match status" value="1"/>
</dbReference>
<dbReference type="Pfam" id="PF13692">
    <property type="entry name" value="Glyco_trans_1_4"/>
    <property type="match status" value="1"/>
</dbReference>
<accession>A0A517M392</accession>
<evidence type="ECO:0000313" key="2">
    <source>
        <dbReference type="EMBL" id="QDS89319.1"/>
    </source>
</evidence>
<dbReference type="InterPro" id="IPR028098">
    <property type="entry name" value="Glyco_trans_4-like_N"/>
</dbReference>
<evidence type="ECO:0000313" key="3">
    <source>
        <dbReference type="Proteomes" id="UP000319557"/>
    </source>
</evidence>
<dbReference type="AlphaFoldDB" id="A0A517M392"/>
<dbReference type="PANTHER" id="PTHR12526">
    <property type="entry name" value="GLYCOSYLTRANSFERASE"/>
    <property type="match status" value="1"/>
</dbReference>
<dbReference type="Pfam" id="PF13439">
    <property type="entry name" value="Glyco_transf_4"/>
    <property type="match status" value="1"/>
</dbReference>
<dbReference type="EMBL" id="CP036261">
    <property type="protein sequence ID" value="QDS89319.1"/>
    <property type="molecule type" value="Genomic_DNA"/>
</dbReference>
<reference evidence="2 3" key="1">
    <citation type="submission" date="2019-02" db="EMBL/GenBank/DDBJ databases">
        <title>Deep-cultivation of Planctomycetes and their phenomic and genomic characterization uncovers novel biology.</title>
        <authorList>
            <person name="Wiegand S."/>
            <person name="Jogler M."/>
            <person name="Boedeker C."/>
            <person name="Pinto D."/>
            <person name="Vollmers J."/>
            <person name="Rivas-Marin E."/>
            <person name="Kohn T."/>
            <person name="Peeters S.H."/>
            <person name="Heuer A."/>
            <person name="Rast P."/>
            <person name="Oberbeckmann S."/>
            <person name="Bunk B."/>
            <person name="Jeske O."/>
            <person name="Meyerdierks A."/>
            <person name="Storesund J.E."/>
            <person name="Kallscheuer N."/>
            <person name="Luecker S."/>
            <person name="Lage O.M."/>
            <person name="Pohl T."/>
            <person name="Merkel B.J."/>
            <person name="Hornburger P."/>
            <person name="Mueller R.-W."/>
            <person name="Bruemmer F."/>
            <person name="Labrenz M."/>
            <person name="Spormann A.M."/>
            <person name="Op den Camp H."/>
            <person name="Overmann J."/>
            <person name="Amann R."/>
            <person name="Jetten M.S.M."/>
            <person name="Mascher T."/>
            <person name="Medema M.H."/>
            <person name="Devos D.P."/>
            <person name="Kaster A.-K."/>
            <person name="Ovreas L."/>
            <person name="Rohde M."/>
            <person name="Galperin M.Y."/>
            <person name="Jogler C."/>
        </authorList>
    </citation>
    <scope>NUCLEOTIDE SEQUENCE [LARGE SCALE GENOMIC DNA]</scope>
    <source>
        <strain evidence="2 3">EC9</strain>
    </source>
</reference>
<dbReference type="RefSeq" id="WP_145346967.1">
    <property type="nucleotide sequence ID" value="NZ_CP036261.1"/>
</dbReference>
<organism evidence="2 3">
    <name type="scientific">Rosistilla ulvae</name>
    <dbReference type="NCBI Taxonomy" id="1930277"/>
    <lineage>
        <taxon>Bacteria</taxon>
        <taxon>Pseudomonadati</taxon>
        <taxon>Planctomycetota</taxon>
        <taxon>Planctomycetia</taxon>
        <taxon>Pirellulales</taxon>
        <taxon>Pirellulaceae</taxon>
        <taxon>Rosistilla</taxon>
    </lineage>
</organism>
<dbReference type="Gene3D" id="3.40.50.2000">
    <property type="entry name" value="Glycogen Phosphorylase B"/>
    <property type="match status" value="2"/>
</dbReference>
<dbReference type="OrthoDB" id="9775208at2"/>
<keyword evidence="2" id="KW-0808">Transferase</keyword>
<protein>
    <submittedName>
        <fullName evidence="2">N, N'-diacetylbacillosaminyl-diphospho-undecaprenol alpha-1,3-N-acetylgalactosaminyltransferase</fullName>
        <ecNumber evidence="2">2.4.1.290</ecNumber>
    </submittedName>
</protein>
<keyword evidence="2" id="KW-0328">Glycosyltransferase</keyword>
<name>A0A517M392_9BACT</name>
<gene>
    <name evidence="2" type="primary">pglA_3</name>
    <name evidence="2" type="ORF">EC9_35180</name>
</gene>